<dbReference type="GeneID" id="92034530"/>
<feature type="region of interest" description="Disordered" evidence="1">
    <location>
        <begin position="295"/>
        <end position="391"/>
    </location>
</feature>
<sequence length="391" mass="41522">MSTPTTNRRVLLDTTKPDRHATTPSKTPGRRVLGELASNANITPQKSTITSGKTQAPLSPSPRKPSRTFTTIQDENNHGNLQEAHLKSRKRSIHEVEGALAREDAIGSPAKRVAGRADLTKTSKPPIHVRPDSTAITSTMPAIDLQPASPAKGSPEPTPQNTQETVGNKSFSSLIDYTAAASPKLQTSSPPEPAETRVKTQAETLRLRLRAALYKVKTDQIFIPLGNLEIPEQYQRRAEATDVASTGQQTPPQSQPEPDTTETVTTDSANSSATALKLLPAPLLRPTAYSTRFIEAPHLPSSPPATALDNNDDDDATPRPTTPQHEADPTTPIARHASVPAQLSSPPGSGSVDDDDVAAAEARGAATEGELTSSVRKGRAASGLLELMRSA</sequence>
<dbReference type="EMBL" id="JBBPEH010000012">
    <property type="protein sequence ID" value="KAK7531690.1"/>
    <property type="molecule type" value="Genomic_DNA"/>
</dbReference>
<gene>
    <name evidence="2" type="ORF">J3D65DRAFT_638443</name>
</gene>
<evidence type="ECO:0000313" key="3">
    <source>
        <dbReference type="Proteomes" id="UP001360953"/>
    </source>
</evidence>
<comment type="caution">
    <text evidence="2">The sequence shown here is derived from an EMBL/GenBank/DDBJ whole genome shotgun (WGS) entry which is preliminary data.</text>
</comment>
<dbReference type="RefSeq" id="XP_066651514.1">
    <property type="nucleotide sequence ID" value="XM_066801624.1"/>
</dbReference>
<name>A0ABR1LCV1_9PEZI</name>
<feature type="region of interest" description="Disordered" evidence="1">
    <location>
        <begin position="236"/>
        <end position="273"/>
    </location>
</feature>
<evidence type="ECO:0000313" key="2">
    <source>
        <dbReference type="EMBL" id="KAK7531690.1"/>
    </source>
</evidence>
<organism evidence="2 3">
    <name type="scientific">Phyllosticta citribraziliensis</name>
    <dbReference type="NCBI Taxonomy" id="989973"/>
    <lineage>
        <taxon>Eukaryota</taxon>
        <taxon>Fungi</taxon>
        <taxon>Dikarya</taxon>
        <taxon>Ascomycota</taxon>
        <taxon>Pezizomycotina</taxon>
        <taxon>Dothideomycetes</taxon>
        <taxon>Dothideomycetes incertae sedis</taxon>
        <taxon>Botryosphaeriales</taxon>
        <taxon>Phyllostictaceae</taxon>
        <taxon>Phyllosticta</taxon>
    </lineage>
</organism>
<proteinExistence type="predicted"/>
<protein>
    <submittedName>
        <fullName evidence="2">Uncharacterized protein</fullName>
    </submittedName>
</protein>
<reference evidence="2 3" key="1">
    <citation type="submission" date="2024-04" db="EMBL/GenBank/DDBJ databases">
        <title>Phyllosticta paracitricarpa is synonymous to the EU quarantine fungus P. citricarpa based on phylogenomic analyses.</title>
        <authorList>
            <consortium name="Lawrence Berkeley National Laboratory"/>
            <person name="Van ingen-buijs V.A."/>
            <person name="Van westerhoven A.C."/>
            <person name="Haridas S."/>
            <person name="Skiadas P."/>
            <person name="Martin F."/>
            <person name="Groenewald J.Z."/>
            <person name="Crous P.W."/>
            <person name="Seidl M.F."/>
        </authorList>
    </citation>
    <scope>NUCLEOTIDE SEQUENCE [LARGE SCALE GENOMIC DNA]</scope>
    <source>
        <strain evidence="2 3">CPC 17464</strain>
    </source>
</reference>
<dbReference type="Proteomes" id="UP001360953">
    <property type="component" value="Unassembled WGS sequence"/>
</dbReference>
<feature type="region of interest" description="Disordered" evidence="1">
    <location>
        <begin position="1"/>
        <end position="67"/>
    </location>
</feature>
<feature type="compositionally biased region" description="Low complexity" evidence="1">
    <location>
        <begin position="359"/>
        <end position="369"/>
    </location>
</feature>
<evidence type="ECO:0000256" key="1">
    <source>
        <dbReference type="SAM" id="MobiDB-lite"/>
    </source>
</evidence>
<keyword evidence="3" id="KW-1185">Reference proteome</keyword>
<feature type="compositionally biased region" description="Polar residues" evidence="1">
    <location>
        <begin position="38"/>
        <end position="58"/>
    </location>
</feature>
<feature type="compositionally biased region" description="Low complexity" evidence="1">
    <location>
        <begin position="248"/>
        <end position="273"/>
    </location>
</feature>
<accession>A0ABR1LCV1</accession>
<feature type="region of interest" description="Disordered" evidence="1">
    <location>
        <begin position="116"/>
        <end position="166"/>
    </location>
</feature>